<dbReference type="EMBL" id="CM056743">
    <property type="protein sequence ID" value="KAJ8670560.1"/>
    <property type="molecule type" value="Genomic_DNA"/>
</dbReference>
<accession>A0ACC2NLY1</accession>
<evidence type="ECO:0000313" key="2">
    <source>
        <dbReference type="Proteomes" id="UP001239111"/>
    </source>
</evidence>
<dbReference type="Proteomes" id="UP001239111">
    <property type="component" value="Chromosome 3"/>
</dbReference>
<keyword evidence="2" id="KW-1185">Reference proteome</keyword>
<gene>
    <name evidence="1" type="ORF">QAD02_001819</name>
</gene>
<reference evidence="1" key="1">
    <citation type="submission" date="2023-04" db="EMBL/GenBank/DDBJ databases">
        <title>A chromosome-level genome assembly of the parasitoid wasp Eretmocerus hayati.</title>
        <authorList>
            <person name="Zhong Y."/>
            <person name="Liu S."/>
            <person name="Liu Y."/>
        </authorList>
    </citation>
    <scope>NUCLEOTIDE SEQUENCE</scope>
    <source>
        <strain evidence="1">ZJU_SS_LIU_2023</strain>
    </source>
</reference>
<sequence length="234" mass="26746">MKNVIITMAVRLREKYKDPSLQLDLVSCQFAFHYSFESLPQAECMFRNASESLRPGGYFIGTMPNANELVTRLHKAEGNKFGNDVYSISFHGDKNNLPLFGAKYDFHLEGVVDCPEFLVHPATFRKLGSKFGLELIMFESFSDFYHRMKDGGKTLLSRMQALETFPPYHEAPLLAESSQEYQHAIEYMQSSTGHRKIGTLSQSEWEATSIYCVFTFKKGKTTWNAQGNPEYVKC</sequence>
<proteinExistence type="predicted"/>
<evidence type="ECO:0000313" key="1">
    <source>
        <dbReference type="EMBL" id="KAJ8670560.1"/>
    </source>
</evidence>
<protein>
    <submittedName>
        <fullName evidence="1">Uncharacterized protein</fullName>
    </submittedName>
</protein>
<comment type="caution">
    <text evidence="1">The sequence shown here is derived from an EMBL/GenBank/DDBJ whole genome shotgun (WGS) entry which is preliminary data.</text>
</comment>
<name>A0ACC2NLY1_9HYME</name>
<organism evidence="1 2">
    <name type="scientific">Eretmocerus hayati</name>
    <dbReference type="NCBI Taxonomy" id="131215"/>
    <lineage>
        <taxon>Eukaryota</taxon>
        <taxon>Metazoa</taxon>
        <taxon>Ecdysozoa</taxon>
        <taxon>Arthropoda</taxon>
        <taxon>Hexapoda</taxon>
        <taxon>Insecta</taxon>
        <taxon>Pterygota</taxon>
        <taxon>Neoptera</taxon>
        <taxon>Endopterygota</taxon>
        <taxon>Hymenoptera</taxon>
        <taxon>Apocrita</taxon>
        <taxon>Proctotrupomorpha</taxon>
        <taxon>Chalcidoidea</taxon>
        <taxon>Aphelinidae</taxon>
        <taxon>Aphelininae</taxon>
        <taxon>Eretmocerus</taxon>
    </lineage>
</organism>